<dbReference type="Pfam" id="PF00528">
    <property type="entry name" value="BPD_transp_1"/>
    <property type="match status" value="1"/>
</dbReference>
<dbReference type="PROSITE" id="PS50928">
    <property type="entry name" value="ABC_TM1"/>
    <property type="match status" value="1"/>
</dbReference>
<keyword evidence="6 7" id="KW-0472">Membrane</keyword>
<evidence type="ECO:0000256" key="5">
    <source>
        <dbReference type="ARBA" id="ARBA00022989"/>
    </source>
</evidence>
<dbReference type="EMBL" id="JBHRUV010000014">
    <property type="protein sequence ID" value="MFC3265271.1"/>
    <property type="molecule type" value="Genomic_DNA"/>
</dbReference>
<keyword evidence="5 7" id="KW-1133">Transmembrane helix</keyword>
<evidence type="ECO:0000256" key="3">
    <source>
        <dbReference type="ARBA" id="ARBA00022475"/>
    </source>
</evidence>
<feature type="transmembrane region" description="Helical" evidence="7">
    <location>
        <begin position="7"/>
        <end position="27"/>
    </location>
</feature>
<dbReference type="InterPro" id="IPR006070">
    <property type="entry name" value="Sua5-like_dom"/>
</dbReference>
<protein>
    <submittedName>
        <fullName evidence="10">ABC transporter permease</fullName>
    </submittedName>
</protein>
<dbReference type="Proteomes" id="UP001595536">
    <property type="component" value="Unassembled WGS sequence"/>
</dbReference>
<dbReference type="Pfam" id="PF19300">
    <property type="entry name" value="BPD_transp_1_N"/>
    <property type="match status" value="1"/>
</dbReference>
<evidence type="ECO:0000259" key="8">
    <source>
        <dbReference type="PROSITE" id="PS50928"/>
    </source>
</evidence>
<evidence type="ECO:0000259" key="9">
    <source>
        <dbReference type="PROSITE" id="PS51163"/>
    </source>
</evidence>
<reference evidence="11" key="1">
    <citation type="journal article" date="2019" name="Int. J. Syst. Evol. Microbiol.">
        <title>The Global Catalogue of Microorganisms (GCM) 10K type strain sequencing project: providing services to taxonomists for standard genome sequencing and annotation.</title>
        <authorList>
            <consortium name="The Broad Institute Genomics Platform"/>
            <consortium name="The Broad Institute Genome Sequencing Center for Infectious Disease"/>
            <person name="Wu L."/>
            <person name="Ma J."/>
        </authorList>
    </citation>
    <scope>NUCLEOTIDE SEQUENCE [LARGE SCALE GENOMIC DNA]</scope>
    <source>
        <strain evidence="11">CCM 7941</strain>
    </source>
</reference>
<name>A0ABV7LBR0_9HYPH</name>
<dbReference type="PROSITE" id="PS51163">
    <property type="entry name" value="YRDC"/>
    <property type="match status" value="1"/>
</dbReference>
<feature type="domain" description="ABC transmembrane type-1" evidence="8">
    <location>
        <begin position="92"/>
        <end position="297"/>
    </location>
</feature>
<feature type="transmembrane region" description="Helical" evidence="7">
    <location>
        <begin position="278"/>
        <end position="304"/>
    </location>
</feature>
<dbReference type="CDD" id="cd06261">
    <property type="entry name" value="TM_PBP2"/>
    <property type="match status" value="1"/>
</dbReference>
<sequence>MIRRRLLQAIPVVILATFIVFGLLKLVPGDIAVTLAGDNATDERIAEIRAMYGLDRPFLVQYGDWLLHAAQGDLSKSLLSGEAVAESIARCLPNTLLIVVLALFIAMAAGIPLGILAASRPGGVADRLVMAVASLGVAIPNFWLAMLLVAWFALGLGWLPATGSVPLSENPWESLRHAILPAIALAAGGVAEVSRQLRSSLVETLSSPAVRTLRAKGVSSTAILWKHGLKNVSVNLLTVISLLANRILAATVVVEAVFAIPGMGSLIVHAAILRDFPVVQGVVFVMVLIVVAINLATDVLYSVLDPRIG</sequence>
<comment type="similarity">
    <text evidence="7">Belongs to the binding-protein-dependent transport system permease family.</text>
</comment>
<evidence type="ECO:0000256" key="7">
    <source>
        <dbReference type="RuleBase" id="RU363032"/>
    </source>
</evidence>
<dbReference type="PANTHER" id="PTHR43163:SF6">
    <property type="entry name" value="DIPEPTIDE TRANSPORT SYSTEM PERMEASE PROTEIN DPPB-RELATED"/>
    <property type="match status" value="1"/>
</dbReference>
<evidence type="ECO:0000256" key="4">
    <source>
        <dbReference type="ARBA" id="ARBA00022692"/>
    </source>
</evidence>
<dbReference type="Gene3D" id="1.10.3720.10">
    <property type="entry name" value="MetI-like"/>
    <property type="match status" value="1"/>
</dbReference>
<accession>A0ABV7LBR0</accession>
<evidence type="ECO:0000313" key="10">
    <source>
        <dbReference type="EMBL" id="MFC3265271.1"/>
    </source>
</evidence>
<keyword evidence="2 7" id="KW-0813">Transport</keyword>
<dbReference type="InterPro" id="IPR000515">
    <property type="entry name" value="MetI-like"/>
</dbReference>
<dbReference type="PANTHER" id="PTHR43163">
    <property type="entry name" value="DIPEPTIDE TRANSPORT SYSTEM PERMEASE PROTEIN DPPB-RELATED"/>
    <property type="match status" value="1"/>
</dbReference>
<feature type="transmembrane region" description="Helical" evidence="7">
    <location>
        <begin position="247"/>
        <end position="272"/>
    </location>
</feature>
<comment type="caution">
    <text evidence="10">The sequence shown here is derived from an EMBL/GenBank/DDBJ whole genome shotgun (WGS) entry which is preliminary data.</text>
</comment>
<organism evidence="10 11">
    <name type="scientific">Camelimonas abortus</name>
    <dbReference type="NCBI Taxonomy" id="1017184"/>
    <lineage>
        <taxon>Bacteria</taxon>
        <taxon>Pseudomonadati</taxon>
        <taxon>Pseudomonadota</taxon>
        <taxon>Alphaproteobacteria</taxon>
        <taxon>Hyphomicrobiales</taxon>
        <taxon>Chelatococcaceae</taxon>
        <taxon>Camelimonas</taxon>
    </lineage>
</organism>
<keyword evidence="3" id="KW-1003">Cell membrane</keyword>
<proteinExistence type="inferred from homology"/>
<evidence type="ECO:0000256" key="6">
    <source>
        <dbReference type="ARBA" id="ARBA00023136"/>
    </source>
</evidence>
<dbReference type="RefSeq" id="WP_376831402.1">
    <property type="nucleotide sequence ID" value="NZ_JBHLWR010000006.1"/>
</dbReference>
<keyword evidence="11" id="KW-1185">Reference proteome</keyword>
<feature type="domain" description="YrdC-like" evidence="9">
    <location>
        <begin position="4"/>
        <end position="218"/>
    </location>
</feature>
<dbReference type="InterPro" id="IPR045621">
    <property type="entry name" value="BPD_transp_1_N"/>
</dbReference>
<keyword evidence="4 7" id="KW-0812">Transmembrane</keyword>
<evidence type="ECO:0000313" key="11">
    <source>
        <dbReference type="Proteomes" id="UP001595536"/>
    </source>
</evidence>
<feature type="transmembrane region" description="Helical" evidence="7">
    <location>
        <begin position="128"/>
        <end position="154"/>
    </location>
</feature>
<gene>
    <name evidence="10" type="ORF">ACFOEX_02700</name>
</gene>
<comment type="subcellular location">
    <subcellularLocation>
        <location evidence="1 7">Cell membrane</location>
        <topology evidence="1 7">Multi-pass membrane protein</topology>
    </subcellularLocation>
</comment>
<evidence type="ECO:0000256" key="1">
    <source>
        <dbReference type="ARBA" id="ARBA00004651"/>
    </source>
</evidence>
<dbReference type="InterPro" id="IPR035906">
    <property type="entry name" value="MetI-like_sf"/>
</dbReference>
<dbReference type="SUPFAM" id="SSF161098">
    <property type="entry name" value="MetI-like"/>
    <property type="match status" value="1"/>
</dbReference>
<evidence type="ECO:0000256" key="2">
    <source>
        <dbReference type="ARBA" id="ARBA00022448"/>
    </source>
</evidence>
<feature type="transmembrane region" description="Helical" evidence="7">
    <location>
        <begin position="96"/>
        <end position="116"/>
    </location>
</feature>